<feature type="signal peptide" evidence="1">
    <location>
        <begin position="1"/>
        <end position="31"/>
    </location>
</feature>
<keyword evidence="3" id="KW-1185">Reference proteome</keyword>
<evidence type="ECO:0000256" key="1">
    <source>
        <dbReference type="SAM" id="SignalP"/>
    </source>
</evidence>
<dbReference type="Proteomes" id="UP000188219">
    <property type="component" value="Chromosome"/>
</dbReference>
<evidence type="ECO:0000313" key="3">
    <source>
        <dbReference type="Proteomes" id="UP000188219"/>
    </source>
</evidence>
<organism evidence="2 3">
    <name type="scientific">Microbulbifer agarilyticus</name>
    <dbReference type="NCBI Taxonomy" id="260552"/>
    <lineage>
        <taxon>Bacteria</taxon>
        <taxon>Pseudomonadati</taxon>
        <taxon>Pseudomonadota</taxon>
        <taxon>Gammaproteobacteria</taxon>
        <taxon>Cellvibrionales</taxon>
        <taxon>Microbulbiferaceae</taxon>
        <taxon>Microbulbifer</taxon>
    </lineage>
</organism>
<dbReference type="STRING" id="260552.Mag101_10240"/>
<name>A0A1Q2M5G5_9GAMM</name>
<proteinExistence type="predicted"/>
<protein>
    <submittedName>
        <fullName evidence="2">Uncharacterized protein</fullName>
    </submittedName>
</protein>
<feature type="chain" id="PRO_5012636951" evidence="1">
    <location>
        <begin position="32"/>
        <end position="153"/>
    </location>
</feature>
<evidence type="ECO:0000313" key="2">
    <source>
        <dbReference type="EMBL" id="AQQ67975.1"/>
    </source>
</evidence>
<dbReference type="AlphaFoldDB" id="A0A1Q2M5G5"/>
<accession>A0A1Q2M5G5</accession>
<sequence>MCKSNNTLPSPSKLWLVSPLLAVLLSFPAGATTLPEELKRCTEFSDDTKRLACYDKLANNLQTHVEQIFGQEEKRAIQEAPESITATIEIAKKGAYGKFTFTLDNGQVWRQTDSGRAIWRGGEQVTLERGALGSFFMRKTEGGGRGLRVKRVK</sequence>
<dbReference type="EMBL" id="CP019650">
    <property type="protein sequence ID" value="AQQ67975.1"/>
    <property type="molecule type" value="Genomic_DNA"/>
</dbReference>
<gene>
    <name evidence="2" type="ORF">Mag101_10240</name>
</gene>
<dbReference type="KEGG" id="maga:Mag101_10240"/>
<reference evidence="2" key="1">
    <citation type="submission" date="2017-02" db="EMBL/GenBank/DDBJ databases">
        <title>Genome of Microbulbifer agarilyticus GP101.</title>
        <authorList>
            <person name="Jung J."/>
            <person name="Bae S.S."/>
            <person name="Baek K."/>
        </authorList>
    </citation>
    <scope>NUCLEOTIDE SEQUENCE [LARGE SCALE GENOMIC DNA]</scope>
    <source>
        <strain evidence="2">GP101</strain>
    </source>
</reference>
<keyword evidence="1" id="KW-0732">Signal</keyword>